<sequence length="526" mass="58990">VTPPLHFDGNFAHWPARYRFPFLSGIDLEGSEPSFNTSLWYRMGDYNLDELSLDILSKASEKRYTRFRALKKNFEDYHGLLDPLARPGGTVQQNYRFDHVTGKSKGGQWQIASAFYLTTDAIPYGAYGIWEKGAERSEKIISNGISYSGNRGSVKYRVEGSSFLQRYRTKRLLEGVTQWSADLMSNRLHAIGEMPVRRGFSLFLSGTGRMSVFNSDSLGNQSLSFMGVSGGIRMRASALESRAGMGISAVSPGEMTPNFHGHFRLKGEKSELFLDLRHDLFPLPFQFTGRPFLFVPDSFTPTMVPAVRPDSGATVPTRTVMRAGAEMRWGRASGEVTLFASQATPHHYFESTTEIAGIKMIRLNSDQVLKVTGAMWDSRINYFRDWFLSLRGISLFGSESGWGNLFDHQGEVALRFREHLFQKRMDARINLSFNYWSGRTSFVWDPILNMGYTDATTARSHNTAGIITAEFKAVISSVEISYVLTNVQYVMERASGGSPGTTFSASPLFPPAGRLAYFSVRLNLND</sequence>
<name>A0A381QUZ8_9ZZZZ</name>
<accession>A0A381QUZ8</accession>
<organism evidence="1">
    <name type="scientific">marine metagenome</name>
    <dbReference type="NCBI Taxonomy" id="408172"/>
    <lineage>
        <taxon>unclassified sequences</taxon>
        <taxon>metagenomes</taxon>
        <taxon>ecological metagenomes</taxon>
    </lineage>
</organism>
<reference evidence="1" key="1">
    <citation type="submission" date="2018-05" db="EMBL/GenBank/DDBJ databases">
        <authorList>
            <person name="Lanie J.A."/>
            <person name="Ng W.-L."/>
            <person name="Kazmierczak K.M."/>
            <person name="Andrzejewski T.M."/>
            <person name="Davidsen T.M."/>
            <person name="Wayne K.J."/>
            <person name="Tettelin H."/>
            <person name="Glass J.I."/>
            <person name="Rusch D."/>
            <person name="Podicherti R."/>
            <person name="Tsui H.-C.T."/>
            <person name="Winkler M.E."/>
        </authorList>
    </citation>
    <scope>NUCLEOTIDE SEQUENCE</scope>
</reference>
<dbReference type="EMBL" id="UINC01001540">
    <property type="protein sequence ID" value="SUZ83205.1"/>
    <property type="molecule type" value="Genomic_DNA"/>
</dbReference>
<feature type="non-terminal residue" evidence="1">
    <location>
        <position position="1"/>
    </location>
</feature>
<protein>
    <recommendedName>
        <fullName evidence="2">TonB-dependent receptor-like beta-barrel domain-containing protein</fullName>
    </recommendedName>
</protein>
<evidence type="ECO:0008006" key="2">
    <source>
        <dbReference type="Google" id="ProtNLM"/>
    </source>
</evidence>
<evidence type="ECO:0000313" key="1">
    <source>
        <dbReference type="EMBL" id="SUZ83205.1"/>
    </source>
</evidence>
<gene>
    <name evidence="1" type="ORF">METZ01_LOCUS36059</name>
</gene>
<proteinExistence type="predicted"/>
<dbReference type="AlphaFoldDB" id="A0A381QUZ8"/>